<evidence type="ECO:0000313" key="2">
    <source>
        <dbReference type="EMBL" id="MCA9397960.1"/>
    </source>
</evidence>
<evidence type="ECO:0000313" key="3">
    <source>
        <dbReference type="Proteomes" id="UP000699691"/>
    </source>
</evidence>
<dbReference type="GO" id="GO:0003824">
    <property type="term" value="F:catalytic activity"/>
    <property type="evidence" value="ECO:0007669"/>
    <property type="project" value="InterPro"/>
</dbReference>
<dbReference type="GO" id="GO:0006304">
    <property type="term" value="P:DNA modification"/>
    <property type="evidence" value="ECO:0007669"/>
    <property type="project" value="InterPro"/>
</dbReference>
<protein>
    <recommendedName>
        <fullName evidence="1">EcoEI R protein C-terminal domain-containing protein</fullName>
    </recommendedName>
</protein>
<gene>
    <name evidence="2" type="ORF">KC573_03955</name>
</gene>
<dbReference type="AlphaFoldDB" id="A0A955RXL2"/>
<dbReference type="Pfam" id="PF08463">
    <property type="entry name" value="EcoEI_R_C"/>
    <property type="match status" value="1"/>
</dbReference>
<accession>A0A955RXL2</accession>
<organism evidence="2 3">
    <name type="scientific">candidate division WWE3 bacterium</name>
    <dbReference type="NCBI Taxonomy" id="2053526"/>
    <lineage>
        <taxon>Bacteria</taxon>
        <taxon>Katanobacteria</taxon>
    </lineage>
</organism>
<dbReference type="GO" id="GO:0003677">
    <property type="term" value="F:DNA binding"/>
    <property type="evidence" value="ECO:0007669"/>
    <property type="project" value="InterPro"/>
</dbReference>
<reference evidence="2" key="1">
    <citation type="submission" date="2020-04" db="EMBL/GenBank/DDBJ databases">
        <authorList>
            <person name="Zhang T."/>
        </authorList>
    </citation>
    <scope>NUCLEOTIDE SEQUENCE</scope>
    <source>
        <strain evidence="2">HKST-UBA02</strain>
    </source>
</reference>
<evidence type="ECO:0000259" key="1">
    <source>
        <dbReference type="Pfam" id="PF08463"/>
    </source>
</evidence>
<sequence>LVQIALGDDADKGKETFGDESELKKFIRQTVGLDKQKVQELFSKFLDNNSFTADQVQFVRLIIDNISRNGILEPEDLYETPFTYIDVLGIEGLFKQTEQDEIFSILDNINTTTIADSLPYLRATI</sequence>
<proteinExistence type="predicted"/>
<feature type="non-terminal residue" evidence="2">
    <location>
        <position position="1"/>
    </location>
</feature>
<name>A0A955RXL2_UNCKA</name>
<reference evidence="2" key="2">
    <citation type="journal article" date="2021" name="Microbiome">
        <title>Successional dynamics and alternative stable states in a saline activated sludge microbial community over 9 years.</title>
        <authorList>
            <person name="Wang Y."/>
            <person name="Ye J."/>
            <person name="Ju F."/>
            <person name="Liu L."/>
            <person name="Boyd J.A."/>
            <person name="Deng Y."/>
            <person name="Parks D.H."/>
            <person name="Jiang X."/>
            <person name="Yin X."/>
            <person name="Woodcroft B.J."/>
            <person name="Tyson G.W."/>
            <person name="Hugenholtz P."/>
            <person name="Polz M.F."/>
            <person name="Zhang T."/>
        </authorList>
    </citation>
    <scope>NUCLEOTIDE SEQUENCE</scope>
    <source>
        <strain evidence="2">HKST-UBA02</strain>
    </source>
</reference>
<dbReference type="Proteomes" id="UP000699691">
    <property type="component" value="Unassembled WGS sequence"/>
</dbReference>
<comment type="caution">
    <text evidence="2">The sequence shown here is derived from an EMBL/GenBank/DDBJ whole genome shotgun (WGS) entry which is preliminary data.</text>
</comment>
<dbReference type="InterPro" id="IPR013670">
    <property type="entry name" value="EcoEI_R_C_dom"/>
</dbReference>
<dbReference type="EMBL" id="JAGQKY010000212">
    <property type="protein sequence ID" value="MCA9397960.1"/>
    <property type="molecule type" value="Genomic_DNA"/>
</dbReference>
<feature type="domain" description="EcoEI R protein C-terminal" evidence="1">
    <location>
        <begin position="22"/>
        <end position="109"/>
    </location>
</feature>